<dbReference type="AlphaFoldDB" id="A0A6B2LUM3"/>
<dbReference type="EMBL" id="GIBP01011611">
    <property type="protein sequence ID" value="NDV40580.1"/>
    <property type="molecule type" value="Transcribed_RNA"/>
</dbReference>
<evidence type="ECO:0000313" key="1">
    <source>
        <dbReference type="EMBL" id="NDV40580.1"/>
    </source>
</evidence>
<proteinExistence type="predicted"/>
<protein>
    <submittedName>
        <fullName evidence="1">Uncharacterized protein</fullName>
    </submittedName>
</protein>
<dbReference type="EMBL" id="GIBP01011385">
    <property type="protein sequence ID" value="NDV40354.1"/>
    <property type="molecule type" value="Transcribed_RNA"/>
</dbReference>
<organism evidence="1">
    <name type="scientific">Arcella intermedia</name>
    <dbReference type="NCBI Taxonomy" id="1963864"/>
    <lineage>
        <taxon>Eukaryota</taxon>
        <taxon>Amoebozoa</taxon>
        <taxon>Tubulinea</taxon>
        <taxon>Elardia</taxon>
        <taxon>Arcellinida</taxon>
        <taxon>Sphaerothecina</taxon>
        <taxon>Arcellidae</taxon>
        <taxon>Arcella</taxon>
    </lineage>
</organism>
<name>A0A6B2LUM3_9EUKA</name>
<reference evidence="1" key="1">
    <citation type="journal article" date="2020" name="J. Eukaryot. Microbiol.">
        <title>De novo Sequencing, Assembly and Annotation of the Transcriptome for the Free-Living Testate Amoeba Arcella intermedia.</title>
        <authorList>
            <person name="Ribeiro G.M."/>
            <person name="Porfirio-Sousa A.L."/>
            <person name="Maurer-Alcala X.X."/>
            <person name="Katz L.A."/>
            <person name="Lahr D.J.G."/>
        </authorList>
    </citation>
    <scope>NUCLEOTIDE SEQUENCE</scope>
</reference>
<accession>A0A6B2LUM3</accession>
<sequence length="42" mass="5056">MIPCGWPSRSLLKGSPCLLCSYIWKKWNHKNLYLRCWSPLLY</sequence>